<keyword evidence="6" id="KW-0418">Kinase</keyword>
<dbReference type="EC" id="2.7.6.3" evidence="3"/>
<feature type="domain" description="7,8-dihydro-6-hydroxymethylpterin-pyrophosphokinase" evidence="9">
    <location>
        <begin position="99"/>
        <end position="110"/>
    </location>
</feature>
<dbReference type="InterPro" id="IPR000550">
    <property type="entry name" value="Hppk"/>
</dbReference>
<dbReference type="GO" id="GO:0003848">
    <property type="term" value="F:2-amino-4-hydroxy-6-hydroxymethyldihydropteridine diphosphokinase activity"/>
    <property type="evidence" value="ECO:0007669"/>
    <property type="project" value="UniProtKB-EC"/>
</dbReference>
<name>A0ABN7RYX4_THEXY</name>
<evidence type="ECO:0000313" key="10">
    <source>
        <dbReference type="EMBL" id="CAG5088926.1"/>
    </source>
</evidence>
<dbReference type="Proteomes" id="UP000681526">
    <property type="component" value="Unassembled WGS sequence"/>
</dbReference>
<evidence type="ECO:0000256" key="8">
    <source>
        <dbReference type="ARBA" id="ARBA00022909"/>
    </source>
</evidence>
<dbReference type="EMBL" id="CAJRAY010000061">
    <property type="protein sequence ID" value="CAG5088926.1"/>
    <property type="molecule type" value="Genomic_DNA"/>
</dbReference>
<dbReference type="NCBIfam" id="TIGR01498">
    <property type="entry name" value="folK"/>
    <property type="match status" value="1"/>
</dbReference>
<dbReference type="PANTHER" id="PTHR43071:SF1">
    <property type="entry name" value="2-AMINO-4-HYDROXY-6-HYDROXYMETHYLDIHYDROPTERIDINE PYROPHOSPHOKINASE"/>
    <property type="match status" value="1"/>
</dbReference>
<evidence type="ECO:0000256" key="5">
    <source>
        <dbReference type="ARBA" id="ARBA00022741"/>
    </source>
</evidence>
<evidence type="ECO:0000256" key="4">
    <source>
        <dbReference type="ARBA" id="ARBA00022679"/>
    </source>
</evidence>
<evidence type="ECO:0000256" key="6">
    <source>
        <dbReference type="ARBA" id="ARBA00022777"/>
    </source>
</evidence>
<keyword evidence="7" id="KW-0067">ATP-binding</keyword>
<dbReference type="InterPro" id="IPR035907">
    <property type="entry name" value="Hppk_sf"/>
</dbReference>
<keyword evidence="4 10" id="KW-0808">Transferase</keyword>
<dbReference type="PROSITE" id="PS00794">
    <property type="entry name" value="HPPK"/>
    <property type="match status" value="1"/>
</dbReference>
<keyword evidence="11" id="KW-1185">Reference proteome</keyword>
<keyword evidence="8" id="KW-0289">Folate biosynthesis</keyword>
<organism evidence="10 11">
    <name type="scientific">Thermobacillus xylanilyticus</name>
    <dbReference type="NCBI Taxonomy" id="76633"/>
    <lineage>
        <taxon>Bacteria</taxon>
        <taxon>Bacillati</taxon>
        <taxon>Bacillota</taxon>
        <taxon>Bacilli</taxon>
        <taxon>Bacillales</taxon>
        <taxon>Paenibacillaceae</taxon>
        <taxon>Thermobacillus</taxon>
    </lineage>
</organism>
<evidence type="ECO:0000313" key="11">
    <source>
        <dbReference type="Proteomes" id="UP000681526"/>
    </source>
</evidence>
<dbReference type="SUPFAM" id="SSF55083">
    <property type="entry name" value="6-hydroxymethyl-7,8-dihydropterin pyrophosphokinase, HPPK"/>
    <property type="match status" value="1"/>
</dbReference>
<keyword evidence="5" id="KW-0547">Nucleotide-binding</keyword>
<gene>
    <name evidence="10" type="primary">txxe 2240-folK</name>
    <name evidence="10" type="ORF">TXXE_12530</name>
</gene>
<dbReference type="PANTHER" id="PTHR43071">
    <property type="entry name" value="2-AMINO-4-HYDROXY-6-HYDROXYMETHYLDIHYDROPTERIDINE PYROPHOSPHOKINASE"/>
    <property type="match status" value="1"/>
</dbReference>
<evidence type="ECO:0000256" key="1">
    <source>
        <dbReference type="ARBA" id="ARBA00000198"/>
    </source>
</evidence>
<reference evidence="10 11" key="1">
    <citation type="submission" date="2021-04" db="EMBL/GenBank/DDBJ databases">
        <authorList>
            <person name="Rakotoarivonina H."/>
        </authorList>
    </citation>
    <scope>NUCLEOTIDE SEQUENCE [LARGE SCALE GENOMIC DNA]</scope>
    <source>
        <strain evidence="10 11">XE</strain>
    </source>
</reference>
<comment type="pathway">
    <text evidence="2">Cofactor biosynthesis; tetrahydrofolate biosynthesis; 2-amino-4-hydroxy-6-hydroxymethyl-7,8-dihydropteridine diphosphate from 7,8-dihydroneopterin triphosphate: step 4/4.</text>
</comment>
<accession>A0ABN7RYX4</accession>
<evidence type="ECO:0000256" key="2">
    <source>
        <dbReference type="ARBA" id="ARBA00005051"/>
    </source>
</evidence>
<comment type="catalytic activity">
    <reaction evidence="1">
        <text>6-hydroxymethyl-7,8-dihydropterin + ATP = (7,8-dihydropterin-6-yl)methyl diphosphate + AMP + H(+)</text>
        <dbReference type="Rhea" id="RHEA:11412"/>
        <dbReference type="ChEBI" id="CHEBI:15378"/>
        <dbReference type="ChEBI" id="CHEBI:30616"/>
        <dbReference type="ChEBI" id="CHEBI:44841"/>
        <dbReference type="ChEBI" id="CHEBI:72950"/>
        <dbReference type="ChEBI" id="CHEBI:456215"/>
        <dbReference type="EC" id="2.7.6.3"/>
    </reaction>
</comment>
<proteinExistence type="predicted"/>
<protein>
    <recommendedName>
        <fullName evidence="3">2-amino-4-hydroxy-6-hydroxymethyldihydropteridine diphosphokinase</fullName>
        <ecNumber evidence="3">2.7.6.3</ecNumber>
    </recommendedName>
</protein>
<evidence type="ECO:0000256" key="3">
    <source>
        <dbReference type="ARBA" id="ARBA00013253"/>
    </source>
</evidence>
<evidence type="ECO:0000259" key="9">
    <source>
        <dbReference type="PROSITE" id="PS00794"/>
    </source>
</evidence>
<dbReference type="Gene3D" id="3.30.70.560">
    <property type="entry name" value="7,8-Dihydro-6-hydroxymethylpterin-pyrophosphokinase HPPK"/>
    <property type="match status" value="1"/>
</dbReference>
<comment type="caution">
    <text evidence="10">The sequence shown here is derived from an EMBL/GenBank/DDBJ whole genome shotgun (WGS) entry which is preliminary data.</text>
</comment>
<dbReference type="RefSeq" id="WP_015256404.1">
    <property type="nucleotide sequence ID" value="NZ_CAJRAY010000061.1"/>
</dbReference>
<sequence>MTGKDDIKAPAGRRAYIALGSNLGDREAQLAEALRRLHARDGITVDRVSAVYETDPVGYVDQPKFLNMAAALTTERQPLDLLREMLEVERELGRVRNIRFGPRTIDLDLLLMDGAELATEELTLPHPRMMERAFVLVPLLEVLDEHASCRPAVESAARAALSQGKDGIARWTTITWPCASAHFEN</sequence>
<evidence type="ECO:0000256" key="7">
    <source>
        <dbReference type="ARBA" id="ARBA00022840"/>
    </source>
</evidence>
<dbReference type="CDD" id="cd00483">
    <property type="entry name" value="HPPK"/>
    <property type="match status" value="1"/>
</dbReference>
<dbReference type="Pfam" id="PF01288">
    <property type="entry name" value="HPPK"/>
    <property type="match status" value="1"/>
</dbReference>